<dbReference type="RefSeq" id="WP_052495389.1">
    <property type="nucleotide sequence ID" value="NZ_BKAX01000006.1"/>
</dbReference>
<evidence type="ECO:0008006" key="5">
    <source>
        <dbReference type="Google" id="ProtNLM"/>
    </source>
</evidence>
<name>A0A380FAD8_STAGA</name>
<keyword evidence="4" id="KW-1185">Reference proteome</keyword>
<dbReference type="AlphaFoldDB" id="A0A380FAD8"/>
<sequence length="130" mass="15041">MKIKNIISLIGIAIIAVLIVGCDDGEEKKPKQETVNKHKQELVYFEQLANGDEDYPRAEIGYKDKKGKTHTYTTESKNVYEHILKDSKQKPYVVKDGKKYHVYRLPYMTYDNNEIEGEVKDKGEVSKDDK</sequence>
<dbReference type="Proteomes" id="UP000255277">
    <property type="component" value="Unassembled WGS sequence"/>
</dbReference>
<evidence type="ECO:0000313" key="4">
    <source>
        <dbReference type="Proteomes" id="UP000321057"/>
    </source>
</evidence>
<dbReference type="Proteomes" id="UP000321057">
    <property type="component" value="Unassembled WGS sequence"/>
</dbReference>
<dbReference type="EMBL" id="BKAX01000006">
    <property type="protein sequence ID" value="GEQ06414.1"/>
    <property type="molecule type" value="Genomic_DNA"/>
</dbReference>
<protein>
    <recommendedName>
        <fullName evidence="5">Lipoprotein</fullName>
    </recommendedName>
</protein>
<accession>A0A380FAD8</accession>
<evidence type="ECO:0000313" key="3">
    <source>
        <dbReference type="Proteomes" id="UP000255277"/>
    </source>
</evidence>
<evidence type="ECO:0000313" key="1">
    <source>
        <dbReference type="EMBL" id="GEQ06414.1"/>
    </source>
</evidence>
<reference evidence="2 3" key="1">
    <citation type="submission" date="2018-06" db="EMBL/GenBank/DDBJ databases">
        <authorList>
            <consortium name="Pathogen Informatics"/>
            <person name="Doyle S."/>
        </authorList>
    </citation>
    <scope>NUCLEOTIDE SEQUENCE [LARGE SCALE GENOMIC DNA]</scope>
    <source>
        <strain evidence="2 3">NCTC12195</strain>
    </source>
</reference>
<dbReference type="STRING" id="1293.SH09_00675"/>
<dbReference type="GeneID" id="93846421"/>
<dbReference type="EMBL" id="UHDK01000001">
    <property type="protein sequence ID" value="SUM31177.1"/>
    <property type="molecule type" value="Genomic_DNA"/>
</dbReference>
<proteinExistence type="predicted"/>
<gene>
    <name evidence="2" type="ORF">NCTC12195_00583</name>
    <name evidence="1" type="ORF">SGA02_22420</name>
</gene>
<reference evidence="1 4" key="2">
    <citation type="submission" date="2019-07" db="EMBL/GenBank/DDBJ databases">
        <title>Whole genome shotgun sequence of Staphylococcus gallinarum NBRC 109767.</title>
        <authorList>
            <person name="Hosoyama A."/>
            <person name="Uohara A."/>
            <person name="Ohji S."/>
            <person name="Ichikawa N."/>
        </authorList>
    </citation>
    <scope>NUCLEOTIDE SEQUENCE [LARGE SCALE GENOMIC DNA]</scope>
    <source>
        <strain evidence="1 4">NBRC 109767</strain>
    </source>
</reference>
<evidence type="ECO:0000313" key="2">
    <source>
        <dbReference type="EMBL" id="SUM31177.1"/>
    </source>
</evidence>
<dbReference type="PROSITE" id="PS51257">
    <property type="entry name" value="PROKAR_LIPOPROTEIN"/>
    <property type="match status" value="1"/>
</dbReference>
<organism evidence="2 3">
    <name type="scientific">Staphylococcus gallinarum</name>
    <dbReference type="NCBI Taxonomy" id="1293"/>
    <lineage>
        <taxon>Bacteria</taxon>
        <taxon>Bacillati</taxon>
        <taxon>Bacillota</taxon>
        <taxon>Bacilli</taxon>
        <taxon>Bacillales</taxon>
        <taxon>Staphylococcaceae</taxon>
        <taxon>Staphylococcus</taxon>
    </lineage>
</organism>